<accession>A0A0A1VQ05</accession>
<organism evidence="1 2">
    <name type="scientific">Microcystis aeruginosa NIES-44</name>
    <dbReference type="NCBI Taxonomy" id="449439"/>
    <lineage>
        <taxon>Bacteria</taxon>
        <taxon>Bacillati</taxon>
        <taxon>Cyanobacteriota</taxon>
        <taxon>Cyanophyceae</taxon>
        <taxon>Oscillatoriophycideae</taxon>
        <taxon>Chroococcales</taxon>
        <taxon>Microcystaceae</taxon>
        <taxon>Microcystis</taxon>
    </lineage>
</organism>
<sequence length="47" mass="5390">MVIGVRVVGVKHDTGERGRLSYVLWEEAYIMPILALEVISEQYIWGI</sequence>
<gene>
    <name evidence="1" type="ORF">N44_00108</name>
</gene>
<reference evidence="2" key="1">
    <citation type="journal article" date="2015" name="Genome">
        <title>Whole Genome Sequence of the Non-Microcystin-Producing Microcystis aeruginosa Strain NIES-44.</title>
        <authorList>
            <person name="Okano K."/>
            <person name="Miyata N."/>
            <person name="Ozaki Y."/>
        </authorList>
    </citation>
    <scope>NUCLEOTIDE SEQUENCE [LARGE SCALE GENOMIC DNA]</scope>
    <source>
        <strain evidence="2">NIES-44</strain>
    </source>
</reference>
<comment type="caution">
    <text evidence="1">The sequence shown here is derived from an EMBL/GenBank/DDBJ whole genome shotgun (WGS) entry which is preliminary data.</text>
</comment>
<evidence type="ECO:0000313" key="2">
    <source>
        <dbReference type="Proteomes" id="UP000030321"/>
    </source>
</evidence>
<dbReference type="AlphaFoldDB" id="A0A0A1VQ05"/>
<name>A0A0A1VQ05_MICAE</name>
<evidence type="ECO:0000313" key="1">
    <source>
        <dbReference type="EMBL" id="GAL91820.1"/>
    </source>
</evidence>
<dbReference type="EMBL" id="BBPA01000013">
    <property type="protein sequence ID" value="GAL91820.1"/>
    <property type="molecule type" value="Genomic_DNA"/>
</dbReference>
<protein>
    <submittedName>
        <fullName evidence="1">Uncharacterized protein</fullName>
    </submittedName>
</protein>
<dbReference type="Proteomes" id="UP000030321">
    <property type="component" value="Unassembled WGS sequence"/>
</dbReference>
<proteinExistence type="predicted"/>